<accession>A0A5C6VX96</accession>
<dbReference type="AlphaFoldDB" id="A0A5C6VX96"/>
<dbReference type="Pfam" id="PF13730">
    <property type="entry name" value="HTH_36"/>
    <property type="match status" value="1"/>
</dbReference>
<evidence type="ECO:0000313" key="2">
    <source>
        <dbReference type="Proteomes" id="UP000321363"/>
    </source>
</evidence>
<evidence type="ECO:0000313" key="1">
    <source>
        <dbReference type="EMBL" id="TXC89881.1"/>
    </source>
</evidence>
<gene>
    <name evidence="1" type="ORF">FS935_16125</name>
</gene>
<organism evidence="1 2">
    <name type="scientific">Metabacillus litoralis</name>
    <dbReference type="NCBI Taxonomy" id="152268"/>
    <lineage>
        <taxon>Bacteria</taxon>
        <taxon>Bacillati</taxon>
        <taxon>Bacillota</taxon>
        <taxon>Bacilli</taxon>
        <taxon>Bacillales</taxon>
        <taxon>Bacillaceae</taxon>
        <taxon>Metabacillus</taxon>
    </lineage>
</organism>
<reference evidence="1 2" key="1">
    <citation type="journal article" date="2005" name="Int. J. Syst. Evol. Microbiol.">
        <title>Bacillus litoralis sp. nov., isolated from a tidal flat of the Yellow Sea in Korea.</title>
        <authorList>
            <person name="Yoon J.H."/>
            <person name="Oh T.K."/>
        </authorList>
    </citation>
    <scope>NUCLEOTIDE SEQUENCE [LARGE SCALE GENOMIC DNA]</scope>
    <source>
        <strain evidence="1 2">SW-211</strain>
    </source>
</reference>
<proteinExistence type="predicted"/>
<dbReference type="EMBL" id="VOQF01000008">
    <property type="protein sequence ID" value="TXC89881.1"/>
    <property type="molecule type" value="Genomic_DNA"/>
</dbReference>
<keyword evidence="2" id="KW-1185">Reference proteome</keyword>
<dbReference type="InterPro" id="IPR036388">
    <property type="entry name" value="WH-like_DNA-bd_sf"/>
</dbReference>
<dbReference type="Gene3D" id="1.10.10.10">
    <property type="entry name" value="Winged helix-like DNA-binding domain superfamily/Winged helix DNA-binding domain"/>
    <property type="match status" value="1"/>
</dbReference>
<dbReference type="RefSeq" id="WP_146949679.1">
    <property type="nucleotide sequence ID" value="NZ_VOQF01000008.1"/>
</dbReference>
<comment type="caution">
    <text evidence="1">The sequence shown here is derived from an EMBL/GenBank/DDBJ whole genome shotgun (WGS) entry which is preliminary data.</text>
</comment>
<protein>
    <submittedName>
        <fullName evidence="1">Transcriptional regulator</fullName>
    </submittedName>
</protein>
<name>A0A5C6VX96_9BACI</name>
<dbReference type="OrthoDB" id="2940675at2"/>
<dbReference type="Proteomes" id="UP000321363">
    <property type="component" value="Unassembled WGS sequence"/>
</dbReference>
<sequence>MLKVKSSGIICKGNLEGNFELVPMELYDYLEIGLISGNDLVVYIRLLRYYNPEYGYAYPTIAQLRIDTGIKAKPSIHKCLRNLISVGLIKKSKTRKGNNIYLVYKPLERSVLYACVPDKVKQIEEFKARVTNQEVEDKNRLLHYKQTKEDNEKSIIKAKQISTAFNIDINSLLPEEIETLEKLNKFNSTCD</sequence>